<dbReference type="EMBL" id="AP027080">
    <property type="protein sequence ID" value="BDU73219.1"/>
    <property type="molecule type" value="Genomic_DNA"/>
</dbReference>
<dbReference type="PROSITE" id="PS50850">
    <property type="entry name" value="MFS"/>
    <property type="match status" value="1"/>
</dbReference>
<comment type="subcellular location">
    <subcellularLocation>
        <location evidence="1">Cell membrane</location>
        <topology evidence="1">Multi-pass membrane protein</topology>
    </subcellularLocation>
</comment>
<organism evidence="9 10">
    <name type="scientific">Mesoterricola silvestris</name>
    <dbReference type="NCBI Taxonomy" id="2927979"/>
    <lineage>
        <taxon>Bacteria</taxon>
        <taxon>Pseudomonadati</taxon>
        <taxon>Acidobacteriota</taxon>
        <taxon>Holophagae</taxon>
        <taxon>Holophagales</taxon>
        <taxon>Holophagaceae</taxon>
        <taxon>Mesoterricola</taxon>
    </lineage>
</organism>
<dbReference type="InterPro" id="IPR010290">
    <property type="entry name" value="TM_effector"/>
</dbReference>
<dbReference type="GO" id="GO:0005886">
    <property type="term" value="C:plasma membrane"/>
    <property type="evidence" value="ECO:0007669"/>
    <property type="project" value="UniProtKB-SubCell"/>
</dbReference>
<dbReference type="InterPro" id="IPR036259">
    <property type="entry name" value="MFS_trans_sf"/>
</dbReference>
<evidence type="ECO:0000259" key="8">
    <source>
        <dbReference type="PROSITE" id="PS50850"/>
    </source>
</evidence>
<dbReference type="PANTHER" id="PTHR23513:SF11">
    <property type="entry name" value="STAPHYLOFERRIN A TRANSPORTER"/>
    <property type="match status" value="1"/>
</dbReference>
<evidence type="ECO:0000313" key="9">
    <source>
        <dbReference type="EMBL" id="BDU73219.1"/>
    </source>
</evidence>
<evidence type="ECO:0000256" key="6">
    <source>
        <dbReference type="ARBA" id="ARBA00023136"/>
    </source>
</evidence>
<dbReference type="PANTHER" id="PTHR23513">
    <property type="entry name" value="INTEGRAL MEMBRANE EFFLUX PROTEIN-RELATED"/>
    <property type="match status" value="1"/>
</dbReference>
<feature type="domain" description="Major facilitator superfamily (MFS) profile" evidence="8">
    <location>
        <begin position="1"/>
        <end position="396"/>
    </location>
</feature>
<protein>
    <submittedName>
        <fullName evidence="9">MFS transporter</fullName>
    </submittedName>
</protein>
<dbReference type="Pfam" id="PF05977">
    <property type="entry name" value="MFS_3"/>
    <property type="match status" value="1"/>
</dbReference>
<proteinExistence type="predicted"/>
<dbReference type="GO" id="GO:0022857">
    <property type="term" value="F:transmembrane transporter activity"/>
    <property type="evidence" value="ECO:0007669"/>
    <property type="project" value="InterPro"/>
</dbReference>
<feature type="transmembrane region" description="Helical" evidence="7">
    <location>
        <begin position="47"/>
        <end position="67"/>
    </location>
</feature>
<evidence type="ECO:0000256" key="1">
    <source>
        <dbReference type="ARBA" id="ARBA00004651"/>
    </source>
</evidence>
<feature type="transmembrane region" description="Helical" evidence="7">
    <location>
        <begin position="288"/>
        <end position="305"/>
    </location>
</feature>
<dbReference type="Gene3D" id="1.20.1250.20">
    <property type="entry name" value="MFS general substrate transporter like domains"/>
    <property type="match status" value="1"/>
</dbReference>
<dbReference type="AlphaFoldDB" id="A0AA48K8R8"/>
<sequence length="540" mass="58260">MRTRLLDPLASRIFMMVWIANMASNVGTQIQSVGEKWQMAHLTSSPLLVALIETGTTLPVLLLGLSAGALADIVDRRRLLLGTQVFMLGCAGLLSGLTFLHQITPMVLLVMSFLIGTGSALSMPAFQAIVPELLDREHLAGGVALNSAGFNVSRALGPALGGLVVGLLGAGWAFALNAVSFLAVVAVLASWERRPSRSSLPGERFLGALKVGYRYARHSRPFQIILLRALGYSWFAGVIFSLLPSLAILNLHLGSEAFGALMGCVGAGAVAGVFFLGPLRERFGTSTILAGYSLLAALCQGVMAYVPHTPTVALCLFFSGVSWLGILSTINTAIQLSVPPWVKARAFGTYHTVWGGAMALGAAFWGALAQRAGIRATMGLSALGMVLALAALHRLRITAFDEDLDLGPHHDAPHAPTAIPPEAGPILVQMEYRVLPERRERFLAAMEEVRRLRMRDGAMRWALFEEPDRPGSPRFLESWFSSTMGEHLRQHHRATAQDRAVLAAAYAQVEDGLPETRHLVVVEDHDSSLLQRIWQGWTGE</sequence>
<feature type="transmembrane region" description="Helical" evidence="7">
    <location>
        <begin position="225"/>
        <end position="251"/>
    </location>
</feature>
<gene>
    <name evidence="9" type="ORF">METEAL_23930</name>
</gene>
<dbReference type="InterPro" id="IPR011008">
    <property type="entry name" value="Dimeric_a/b-barrel"/>
</dbReference>
<evidence type="ECO:0000256" key="5">
    <source>
        <dbReference type="ARBA" id="ARBA00022989"/>
    </source>
</evidence>
<reference evidence="10" key="1">
    <citation type="journal article" date="2023" name="Int. J. Syst. Evol. Microbiol.">
        <title>Mesoterricola silvestris gen. nov., sp. nov., Mesoterricola sediminis sp. nov., Geothrix oryzae sp. nov., Geothrix edaphica sp. nov., Geothrix rubra sp. nov., and Geothrix limicola sp. nov., six novel members of Acidobacteriota isolated from soils.</title>
        <authorList>
            <person name="Itoh H."/>
            <person name="Sugisawa Y."/>
            <person name="Mise K."/>
            <person name="Xu Z."/>
            <person name="Kuniyasu M."/>
            <person name="Ushijima N."/>
            <person name="Kawano K."/>
            <person name="Kobayashi E."/>
            <person name="Shiratori Y."/>
            <person name="Masuda Y."/>
            <person name="Senoo K."/>
        </authorList>
    </citation>
    <scope>NUCLEOTIDE SEQUENCE [LARGE SCALE GENOMIC DNA]</scope>
    <source>
        <strain evidence="10">W79</strain>
    </source>
</reference>
<dbReference type="CDD" id="cd06173">
    <property type="entry name" value="MFS_MefA_like"/>
    <property type="match status" value="1"/>
</dbReference>
<accession>A0AA48K8R8</accession>
<keyword evidence="2" id="KW-0813">Transport</keyword>
<feature type="transmembrane region" description="Helical" evidence="7">
    <location>
        <begin position="311"/>
        <end position="334"/>
    </location>
</feature>
<keyword evidence="6 7" id="KW-0472">Membrane</keyword>
<keyword evidence="10" id="KW-1185">Reference proteome</keyword>
<evidence type="ECO:0000313" key="10">
    <source>
        <dbReference type="Proteomes" id="UP001238179"/>
    </source>
</evidence>
<evidence type="ECO:0000256" key="2">
    <source>
        <dbReference type="ARBA" id="ARBA00022448"/>
    </source>
</evidence>
<dbReference type="Proteomes" id="UP001238179">
    <property type="component" value="Chromosome"/>
</dbReference>
<feature type="transmembrane region" description="Helical" evidence="7">
    <location>
        <begin position="79"/>
        <end position="100"/>
    </location>
</feature>
<feature type="transmembrane region" description="Helical" evidence="7">
    <location>
        <begin position="257"/>
        <end position="276"/>
    </location>
</feature>
<evidence type="ECO:0000256" key="7">
    <source>
        <dbReference type="SAM" id="Phobius"/>
    </source>
</evidence>
<name>A0AA48K8R8_9BACT</name>
<evidence type="ECO:0000256" key="3">
    <source>
        <dbReference type="ARBA" id="ARBA00022475"/>
    </source>
</evidence>
<feature type="transmembrane region" description="Helical" evidence="7">
    <location>
        <begin position="106"/>
        <end position="126"/>
    </location>
</feature>
<dbReference type="SUPFAM" id="SSF103473">
    <property type="entry name" value="MFS general substrate transporter"/>
    <property type="match status" value="1"/>
</dbReference>
<feature type="transmembrane region" description="Helical" evidence="7">
    <location>
        <begin position="346"/>
        <end position="368"/>
    </location>
</feature>
<keyword evidence="4 7" id="KW-0812">Transmembrane</keyword>
<feature type="transmembrane region" description="Helical" evidence="7">
    <location>
        <begin position="374"/>
        <end position="392"/>
    </location>
</feature>
<keyword evidence="5 7" id="KW-1133">Transmembrane helix</keyword>
<keyword evidence="3" id="KW-1003">Cell membrane</keyword>
<dbReference type="SUPFAM" id="SSF54909">
    <property type="entry name" value="Dimeric alpha+beta barrel"/>
    <property type="match status" value="1"/>
</dbReference>
<dbReference type="InterPro" id="IPR020846">
    <property type="entry name" value="MFS_dom"/>
</dbReference>
<feature type="transmembrane region" description="Helical" evidence="7">
    <location>
        <begin position="163"/>
        <end position="189"/>
    </location>
</feature>
<dbReference type="KEGG" id="msil:METEAL_23930"/>
<evidence type="ECO:0000256" key="4">
    <source>
        <dbReference type="ARBA" id="ARBA00022692"/>
    </source>
</evidence>